<dbReference type="SUPFAM" id="SSF48452">
    <property type="entry name" value="TPR-like"/>
    <property type="match status" value="1"/>
</dbReference>
<accession>A0A9W8MJM9</accession>
<dbReference type="Pfam" id="PF13374">
    <property type="entry name" value="TPR_10"/>
    <property type="match status" value="3"/>
</dbReference>
<protein>
    <recommendedName>
        <fullName evidence="3">Nephrocystin 3-like N-terminal domain-containing protein</fullName>
    </recommendedName>
</protein>
<gene>
    <name evidence="4" type="ORF">H1R20_g6106</name>
</gene>
<dbReference type="OrthoDB" id="3259646at2759"/>
<comment type="caution">
    <text evidence="4">The sequence shown here is derived from an EMBL/GenBank/DDBJ whole genome shotgun (WGS) entry which is preliminary data.</text>
</comment>
<dbReference type="EMBL" id="JANBPK010000814">
    <property type="protein sequence ID" value="KAJ2930984.1"/>
    <property type="molecule type" value="Genomic_DNA"/>
</dbReference>
<organism evidence="4 5">
    <name type="scientific">Candolleomyces eurysporus</name>
    <dbReference type="NCBI Taxonomy" id="2828524"/>
    <lineage>
        <taxon>Eukaryota</taxon>
        <taxon>Fungi</taxon>
        <taxon>Dikarya</taxon>
        <taxon>Basidiomycota</taxon>
        <taxon>Agaricomycotina</taxon>
        <taxon>Agaricomycetes</taxon>
        <taxon>Agaricomycetidae</taxon>
        <taxon>Agaricales</taxon>
        <taxon>Agaricineae</taxon>
        <taxon>Psathyrellaceae</taxon>
        <taxon>Candolleomyces</taxon>
    </lineage>
</organism>
<sequence length="593" mass="67001">MQMQRLVYGPFRSAAGRGPIGSLADHPFLIVLDGLDECEDKDEVEALIDSMLAFFDENPFIPLRVFITSRVEQHIQSRLNVPGVRLDNLVDHCSDDDISAFLDVLFQDARRRNPVIQAYVQEHGEWPTPSEKRRLVEHIGGSFIFASAVFKFIMVSDASIDYPTTPIDRLPLTLKMNPGLDGLYAQVLSRSENIPHFLDIISTIALLEAPLPTSGIAELLGISTHEVVNVLVNLQAIIQVPGTDDIPVTICHTSLRDFLTTQNRSGRFFAHPRHHVRLYLRLLECELQLRRRRPGVPIHQSECTPAVAYSRRFYIKHSYRGIELSEPPEWDLAIRLGRDALKLHPGSPELVQALADAFHSRAARTESLADFEEAISLYHKALLLRPSPHEDRWMSLNSLGSALVDRDRRTGTTAGLEEAIPLYREAVELLPSPHPDRSTPLTNLGCALLKRHQRTENMDDLEEAISLVREALEHRSSSHPDRPWSLNQLGSSLMGRYQRMGTMADLEEAISLHREALQLGPNPHPDRLWSLHKLGDSLLERYRRIGTMADLEEAISLYREALELRLSRTDHPYFTQQSCQCTRGSLSAYGNHG</sequence>
<feature type="domain" description="Nephrocystin 3-like N-terminal" evidence="3">
    <location>
        <begin position="25"/>
        <end position="70"/>
    </location>
</feature>
<dbReference type="Gene3D" id="1.25.40.10">
    <property type="entry name" value="Tetratricopeptide repeat domain"/>
    <property type="match status" value="2"/>
</dbReference>
<name>A0A9W8MJM9_9AGAR</name>
<feature type="repeat" description="TPR" evidence="2">
    <location>
        <begin position="355"/>
        <end position="388"/>
    </location>
</feature>
<dbReference type="Pfam" id="PF24883">
    <property type="entry name" value="NPHP3_N"/>
    <property type="match status" value="1"/>
</dbReference>
<keyword evidence="2" id="KW-0802">TPR repeat</keyword>
<reference evidence="4" key="1">
    <citation type="submission" date="2022-06" db="EMBL/GenBank/DDBJ databases">
        <title>Genome Sequence of Candolleomyces eurysporus.</title>
        <authorList>
            <person name="Buettner E."/>
        </authorList>
    </citation>
    <scope>NUCLEOTIDE SEQUENCE</scope>
    <source>
        <strain evidence="4">VTCC 930004</strain>
    </source>
</reference>
<keyword evidence="5" id="KW-1185">Reference proteome</keyword>
<dbReference type="InterPro" id="IPR019734">
    <property type="entry name" value="TPR_rpt"/>
</dbReference>
<dbReference type="PROSITE" id="PS50005">
    <property type="entry name" value="TPR"/>
    <property type="match status" value="1"/>
</dbReference>
<feature type="non-terminal residue" evidence="4">
    <location>
        <position position="593"/>
    </location>
</feature>
<evidence type="ECO:0000256" key="2">
    <source>
        <dbReference type="PROSITE-ProRule" id="PRU00339"/>
    </source>
</evidence>
<dbReference type="InterPro" id="IPR056884">
    <property type="entry name" value="NPHP3-like_N"/>
</dbReference>
<dbReference type="InterPro" id="IPR011990">
    <property type="entry name" value="TPR-like_helical_dom_sf"/>
</dbReference>
<evidence type="ECO:0000313" key="5">
    <source>
        <dbReference type="Proteomes" id="UP001140091"/>
    </source>
</evidence>
<evidence type="ECO:0000259" key="3">
    <source>
        <dbReference type="Pfam" id="PF24883"/>
    </source>
</evidence>
<dbReference type="AlphaFoldDB" id="A0A9W8MJM9"/>
<evidence type="ECO:0000313" key="4">
    <source>
        <dbReference type="EMBL" id="KAJ2930984.1"/>
    </source>
</evidence>
<evidence type="ECO:0000256" key="1">
    <source>
        <dbReference type="ARBA" id="ARBA00022737"/>
    </source>
</evidence>
<dbReference type="PANTHER" id="PTHR19959">
    <property type="entry name" value="KINESIN LIGHT CHAIN"/>
    <property type="match status" value="1"/>
</dbReference>
<proteinExistence type="predicted"/>
<dbReference type="PANTHER" id="PTHR19959:SF119">
    <property type="entry name" value="FUNGAL LIPASE-LIKE DOMAIN-CONTAINING PROTEIN"/>
    <property type="match status" value="1"/>
</dbReference>
<dbReference type="Proteomes" id="UP001140091">
    <property type="component" value="Unassembled WGS sequence"/>
</dbReference>
<keyword evidence="1" id="KW-0677">Repeat</keyword>